<name>A0A5A5TGJ5_9CHLR</name>
<proteinExistence type="predicted"/>
<dbReference type="InterPro" id="IPR028098">
    <property type="entry name" value="Glyco_trans_4-like_N"/>
</dbReference>
<dbReference type="GO" id="GO:0016757">
    <property type="term" value="F:glycosyltransferase activity"/>
    <property type="evidence" value="ECO:0007669"/>
    <property type="project" value="InterPro"/>
</dbReference>
<dbReference type="SUPFAM" id="SSF53756">
    <property type="entry name" value="UDP-Glycosyltransferase/glycogen phosphorylase"/>
    <property type="match status" value="1"/>
</dbReference>
<dbReference type="CDD" id="cd03801">
    <property type="entry name" value="GT4_PimA-like"/>
    <property type="match status" value="1"/>
</dbReference>
<dbReference type="InterPro" id="IPR001296">
    <property type="entry name" value="Glyco_trans_1"/>
</dbReference>
<accession>A0A5A5TGJ5</accession>
<evidence type="ECO:0000313" key="3">
    <source>
        <dbReference type="EMBL" id="GCF10149.1"/>
    </source>
</evidence>
<dbReference type="AlphaFoldDB" id="A0A5A5TGJ5"/>
<feature type="domain" description="Glycosyl transferase family 1" evidence="1">
    <location>
        <begin position="198"/>
        <end position="345"/>
    </location>
</feature>
<dbReference type="PANTHER" id="PTHR45947">
    <property type="entry name" value="SULFOQUINOVOSYL TRANSFERASE SQD2"/>
    <property type="match status" value="1"/>
</dbReference>
<dbReference type="RefSeq" id="WP_149403046.1">
    <property type="nucleotide sequence ID" value="NZ_BIXY01000061.1"/>
</dbReference>
<keyword evidence="4" id="KW-1185">Reference proteome</keyword>
<gene>
    <name evidence="3" type="ORF">KDI_37130</name>
</gene>
<dbReference type="PANTHER" id="PTHR45947:SF3">
    <property type="entry name" value="SULFOQUINOVOSYL TRANSFERASE SQD2"/>
    <property type="match status" value="1"/>
</dbReference>
<dbReference type="Pfam" id="PF13439">
    <property type="entry name" value="Glyco_transf_4"/>
    <property type="match status" value="1"/>
</dbReference>
<dbReference type="Gene3D" id="3.40.50.2000">
    <property type="entry name" value="Glycogen Phosphorylase B"/>
    <property type="match status" value="2"/>
</dbReference>
<sequence>MFNNQPPLNILMTTPRYFPDTGGTEMHVHEVGRRLAQRGMNVTLLTTFPHHYTAPVPVEEEVEGMKVIRVQAWRQPSDFYIAPDIHSFMKRGHWDLIHCQGCHTLFSPMVMLAARAEKIPYIATFHSGGHSSRLRTTFRATQWKLLRPLLADAEKLIGVSEFETNYFRDLLHLPEKQFSVIPNGFSVPEGSYPEVEASSANLIVSVGRLERYKGHQHLIAALPKIREARPDARLAILGAGPYEAALHEMARKLNVAEHVTIRAIPASNREEMMALLSQASLVTLLSEYESQGIAIMEALALHRPVLVADTSALREYAQKNLARAVSPDSTPEELAAAVLDQLSNPLIPAQLNLPTWDDCAEQLYRLYHTVVRKPSYAL</sequence>
<comment type="caution">
    <text evidence="3">The sequence shown here is derived from an EMBL/GenBank/DDBJ whole genome shotgun (WGS) entry which is preliminary data.</text>
</comment>
<feature type="domain" description="Glycosyltransferase subfamily 4-like N-terminal" evidence="2">
    <location>
        <begin position="22"/>
        <end position="185"/>
    </location>
</feature>
<organism evidence="3 4">
    <name type="scientific">Dictyobacter arantiisoli</name>
    <dbReference type="NCBI Taxonomy" id="2014874"/>
    <lineage>
        <taxon>Bacteria</taxon>
        <taxon>Bacillati</taxon>
        <taxon>Chloroflexota</taxon>
        <taxon>Ktedonobacteria</taxon>
        <taxon>Ktedonobacterales</taxon>
        <taxon>Dictyobacteraceae</taxon>
        <taxon>Dictyobacter</taxon>
    </lineage>
</organism>
<evidence type="ECO:0000259" key="2">
    <source>
        <dbReference type="Pfam" id="PF13439"/>
    </source>
</evidence>
<dbReference type="OrthoDB" id="73743at2"/>
<evidence type="ECO:0000259" key="1">
    <source>
        <dbReference type="Pfam" id="PF00534"/>
    </source>
</evidence>
<dbReference type="Proteomes" id="UP000322530">
    <property type="component" value="Unassembled WGS sequence"/>
</dbReference>
<dbReference type="InterPro" id="IPR050194">
    <property type="entry name" value="Glycosyltransferase_grp1"/>
</dbReference>
<evidence type="ECO:0000313" key="4">
    <source>
        <dbReference type="Proteomes" id="UP000322530"/>
    </source>
</evidence>
<reference evidence="3 4" key="1">
    <citation type="submission" date="2019-01" db="EMBL/GenBank/DDBJ databases">
        <title>Draft genome sequence of Dictyobacter sp. Uno17.</title>
        <authorList>
            <person name="Wang C.M."/>
            <person name="Zheng Y."/>
            <person name="Sakai Y."/>
            <person name="Abe K."/>
            <person name="Yokota A."/>
            <person name="Yabe S."/>
        </authorList>
    </citation>
    <scope>NUCLEOTIDE SEQUENCE [LARGE SCALE GENOMIC DNA]</scope>
    <source>
        <strain evidence="3 4">Uno17</strain>
    </source>
</reference>
<dbReference type="Pfam" id="PF00534">
    <property type="entry name" value="Glycos_transf_1"/>
    <property type="match status" value="1"/>
</dbReference>
<dbReference type="EMBL" id="BIXY01000061">
    <property type="protein sequence ID" value="GCF10149.1"/>
    <property type="molecule type" value="Genomic_DNA"/>
</dbReference>
<protein>
    <submittedName>
        <fullName evidence="3">N-acetylglucosaminyl-phosphatidylinositol biosynthetic protein Spt14</fullName>
    </submittedName>
</protein>